<dbReference type="AlphaFoldDB" id="A0A812HH32"/>
<keyword evidence="4" id="KW-1185">Reference proteome</keyword>
<feature type="non-terminal residue" evidence="3">
    <location>
        <position position="489"/>
    </location>
</feature>
<dbReference type="Proteomes" id="UP000604046">
    <property type="component" value="Unassembled WGS sequence"/>
</dbReference>
<evidence type="ECO:0000313" key="4">
    <source>
        <dbReference type="Proteomes" id="UP000604046"/>
    </source>
</evidence>
<feature type="region of interest" description="Disordered" evidence="2">
    <location>
        <begin position="1"/>
        <end position="59"/>
    </location>
</feature>
<dbReference type="EMBL" id="CAJNDS010000087">
    <property type="protein sequence ID" value="CAE6950674.1"/>
    <property type="molecule type" value="Genomic_DNA"/>
</dbReference>
<dbReference type="OrthoDB" id="447696at2759"/>
<protein>
    <submittedName>
        <fullName evidence="3">Uncharacterized protein</fullName>
    </submittedName>
</protein>
<organism evidence="3 4">
    <name type="scientific">Symbiodinium natans</name>
    <dbReference type="NCBI Taxonomy" id="878477"/>
    <lineage>
        <taxon>Eukaryota</taxon>
        <taxon>Sar</taxon>
        <taxon>Alveolata</taxon>
        <taxon>Dinophyceae</taxon>
        <taxon>Suessiales</taxon>
        <taxon>Symbiodiniaceae</taxon>
        <taxon>Symbiodinium</taxon>
    </lineage>
</organism>
<reference evidence="3" key="1">
    <citation type="submission" date="2021-02" db="EMBL/GenBank/DDBJ databases">
        <authorList>
            <person name="Dougan E. K."/>
            <person name="Rhodes N."/>
            <person name="Thang M."/>
            <person name="Chan C."/>
        </authorList>
    </citation>
    <scope>NUCLEOTIDE SEQUENCE</scope>
</reference>
<comment type="caution">
    <text evidence="3">The sequence shown here is derived from an EMBL/GenBank/DDBJ whole genome shotgun (WGS) entry which is preliminary data.</text>
</comment>
<feature type="region of interest" description="Disordered" evidence="2">
    <location>
        <begin position="165"/>
        <end position="201"/>
    </location>
</feature>
<feature type="coiled-coil region" evidence="1">
    <location>
        <begin position="270"/>
        <end position="378"/>
    </location>
</feature>
<feature type="compositionally biased region" description="Basic and acidic residues" evidence="2">
    <location>
        <begin position="1"/>
        <end position="21"/>
    </location>
</feature>
<evidence type="ECO:0000256" key="2">
    <source>
        <dbReference type="SAM" id="MobiDB-lite"/>
    </source>
</evidence>
<evidence type="ECO:0000256" key="1">
    <source>
        <dbReference type="SAM" id="Coils"/>
    </source>
</evidence>
<feature type="compositionally biased region" description="Low complexity" evidence="2">
    <location>
        <begin position="43"/>
        <end position="54"/>
    </location>
</feature>
<keyword evidence="1" id="KW-0175">Coiled coil</keyword>
<name>A0A812HH32_9DINO</name>
<proteinExistence type="predicted"/>
<gene>
    <name evidence="3" type="ORF">SNAT2548_LOCUS1563</name>
</gene>
<evidence type="ECO:0000313" key="3">
    <source>
        <dbReference type="EMBL" id="CAE6950674.1"/>
    </source>
</evidence>
<sequence length="489" mass="55316">DRRELPNDRRRDPRSHVEAPHVRPGPPRGPDRRSGAAVPPPASVSGSASGPEPSIHVTGCSNETVSNIIQGLYNTKESNHGKPVYKKEGPPGSVTVLIYYWDERDGPSFNGWWFGPKVGGDQVWAYNGGNLGRENVMPPTSFWKVPWDGKVDEKLRISVGAPRRERDLRDKREEEQKRRREEEERRQREEARRRRQREEEQREQARREAEARRRRQEEERKQEEAANNVREVLKKLRNATPDNLKGLQAELDKAAAANFQAMGALRDRVNDEMQHTITQVQKRIAEELKQREEAERRRQMELARVEQLLKEAAAEVQTTEAHVSAAQESSTAACQRGIDAASAPEDILQAVQGASKDVEEAKALLERSERMLAVKKEAMGAGEGARHVKAAVEDLAGRLQGSHRSLQRRHLRVLSGHMSRCDAHHHEHISYYEHLFEKPNLRQMGAAVGPPLSWPKSHNCAQSLPLHALMYSDQPIGGQQRGLPSHPCP</sequence>
<accession>A0A812HH32</accession>